<evidence type="ECO:0000256" key="4">
    <source>
        <dbReference type="ARBA" id="ARBA00022692"/>
    </source>
</evidence>
<keyword evidence="6 9" id="KW-0472">Membrane</keyword>
<dbReference type="InterPro" id="IPR018704">
    <property type="entry name" value="SecYEG/CpoB_TPR"/>
</dbReference>
<comment type="caution">
    <text evidence="11">The sequence shown here is derived from an EMBL/GenBank/DDBJ whole genome shotgun (WGS) entry which is preliminary data.</text>
</comment>
<dbReference type="OrthoDB" id="7173339at2"/>
<keyword evidence="7" id="KW-0143">Chaperone</keyword>
<evidence type="ECO:0000256" key="2">
    <source>
        <dbReference type="ARBA" id="ARBA00004236"/>
    </source>
</evidence>
<evidence type="ECO:0000256" key="6">
    <source>
        <dbReference type="ARBA" id="ARBA00023136"/>
    </source>
</evidence>
<dbReference type="AlphaFoldDB" id="A0A4Q2U912"/>
<evidence type="ECO:0000256" key="7">
    <source>
        <dbReference type="ARBA" id="ARBA00023186"/>
    </source>
</evidence>
<keyword evidence="3" id="KW-1003">Cell membrane</keyword>
<gene>
    <name evidence="11" type="ORF">D3273_05580</name>
</gene>
<feature type="domain" description="Ancillary SecYEG translocon subunit/Cell division coordinator CpoB TPR" evidence="10">
    <location>
        <begin position="38"/>
        <end position="188"/>
    </location>
</feature>
<name>A0A4Q2U912_9HYPH</name>
<dbReference type="GO" id="GO:0044877">
    <property type="term" value="F:protein-containing complex binding"/>
    <property type="evidence" value="ECO:0007669"/>
    <property type="project" value="InterPro"/>
</dbReference>
<keyword evidence="4 9" id="KW-0812">Transmembrane</keyword>
<evidence type="ECO:0000313" key="11">
    <source>
        <dbReference type="EMBL" id="RYC32932.1"/>
    </source>
</evidence>
<evidence type="ECO:0000256" key="9">
    <source>
        <dbReference type="SAM" id="Phobius"/>
    </source>
</evidence>
<feature type="compositionally biased region" description="Basic and acidic residues" evidence="8">
    <location>
        <begin position="261"/>
        <end position="274"/>
    </location>
</feature>
<dbReference type="GO" id="GO:0005886">
    <property type="term" value="C:plasma membrane"/>
    <property type="evidence" value="ECO:0007669"/>
    <property type="project" value="UniProtKB-SubCell"/>
</dbReference>
<sequence length="274" mass="28814">MFDGPARPARVPAPRGSRETMSDFIREVDEEYRQDQFRRFLSRYWVALLLLVVVVLAAAGGWRGYQYHRQQQAEAAGARYFDALDALPADPKAALAGFDALAQDGPAGYRTLARFRAAGELGRTDVPGAVKGFDALAADATVPQEMRDIAALRAGLLVVDTADAAELGRRLGPLADTNSAFRSVAREMLAAAALKRGDDAGAGKWLDAIEADPLASPDSRQRAGFLLGVIRAGRPAAAPATSAATPGDAAAGKAEPGVPPADKREPGAKPAEKP</sequence>
<reference evidence="11 12" key="1">
    <citation type="submission" date="2018-12" db="EMBL/GenBank/DDBJ databases">
        <authorList>
            <person name="Grouzdev D.S."/>
            <person name="Krutkina M.S."/>
        </authorList>
    </citation>
    <scope>NUCLEOTIDE SEQUENCE [LARGE SCALE GENOMIC DNA]</scope>
    <source>
        <strain evidence="11 12">RmlP026</strain>
    </source>
</reference>
<evidence type="ECO:0000256" key="1">
    <source>
        <dbReference type="ARBA" id="ARBA00004167"/>
    </source>
</evidence>
<evidence type="ECO:0000256" key="8">
    <source>
        <dbReference type="SAM" id="MobiDB-lite"/>
    </source>
</evidence>
<dbReference type="EMBL" id="QYBB01000004">
    <property type="protein sequence ID" value="RYC32932.1"/>
    <property type="molecule type" value="Genomic_DNA"/>
</dbReference>
<feature type="compositionally biased region" description="Low complexity" evidence="8">
    <location>
        <begin position="236"/>
        <end position="254"/>
    </location>
</feature>
<comment type="subcellular location">
    <subcellularLocation>
        <location evidence="2">Cell membrane</location>
    </subcellularLocation>
    <subcellularLocation>
        <location evidence="1">Membrane</location>
        <topology evidence="1">Single-pass membrane protein</topology>
    </subcellularLocation>
</comment>
<evidence type="ECO:0000259" key="10">
    <source>
        <dbReference type="Pfam" id="PF09976"/>
    </source>
</evidence>
<dbReference type="PANTHER" id="PTHR38035">
    <property type="entry name" value="UPF0070 PROTEIN YFGM"/>
    <property type="match status" value="1"/>
</dbReference>
<keyword evidence="5 9" id="KW-1133">Transmembrane helix</keyword>
<evidence type="ECO:0000313" key="12">
    <source>
        <dbReference type="Proteomes" id="UP000290759"/>
    </source>
</evidence>
<feature type="region of interest" description="Disordered" evidence="8">
    <location>
        <begin position="236"/>
        <end position="274"/>
    </location>
</feature>
<dbReference type="Pfam" id="PF09976">
    <property type="entry name" value="TPR_21"/>
    <property type="match status" value="1"/>
</dbReference>
<keyword evidence="12" id="KW-1185">Reference proteome</keyword>
<dbReference type="InterPro" id="IPR026039">
    <property type="entry name" value="YfgM"/>
</dbReference>
<protein>
    <submittedName>
        <fullName evidence="11">Tetratricopeptide repeat protein</fullName>
    </submittedName>
</protein>
<feature type="transmembrane region" description="Helical" evidence="9">
    <location>
        <begin position="44"/>
        <end position="62"/>
    </location>
</feature>
<evidence type="ECO:0000256" key="5">
    <source>
        <dbReference type="ARBA" id="ARBA00022989"/>
    </source>
</evidence>
<organism evidence="11 12">
    <name type="scientific">Lichenibacterium minor</name>
    <dbReference type="NCBI Taxonomy" id="2316528"/>
    <lineage>
        <taxon>Bacteria</taxon>
        <taxon>Pseudomonadati</taxon>
        <taxon>Pseudomonadota</taxon>
        <taxon>Alphaproteobacteria</taxon>
        <taxon>Hyphomicrobiales</taxon>
        <taxon>Lichenihabitantaceae</taxon>
        <taxon>Lichenibacterium</taxon>
    </lineage>
</organism>
<accession>A0A4Q2U912</accession>
<reference evidence="11 12" key="2">
    <citation type="submission" date="2019-02" db="EMBL/GenBank/DDBJ databases">
        <title>'Lichenibacterium ramalinii' gen. nov. sp. nov., 'Lichenibacterium minor' gen. nov. sp. nov.</title>
        <authorList>
            <person name="Pankratov T."/>
        </authorList>
    </citation>
    <scope>NUCLEOTIDE SEQUENCE [LARGE SCALE GENOMIC DNA]</scope>
    <source>
        <strain evidence="11 12">RmlP026</strain>
    </source>
</reference>
<proteinExistence type="predicted"/>
<evidence type="ECO:0000256" key="3">
    <source>
        <dbReference type="ARBA" id="ARBA00022475"/>
    </source>
</evidence>
<dbReference type="PANTHER" id="PTHR38035:SF1">
    <property type="entry name" value="ANCILLARY SECYEG TRANSLOCON SUBUNIT"/>
    <property type="match status" value="1"/>
</dbReference>
<dbReference type="Proteomes" id="UP000290759">
    <property type="component" value="Unassembled WGS sequence"/>
</dbReference>